<accession>A0A8S0Z602</accession>
<gene>
    <name evidence="2" type="ORF">APLA_LOCUS2624</name>
</gene>
<evidence type="ECO:0000313" key="2">
    <source>
        <dbReference type="EMBL" id="CAB3225866.1"/>
    </source>
</evidence>
<evidence type="ECO:0000259" key="1">
    <source>
        <dbReference type="Pfam" id="PF14291"/>
    </source>
</evidence>
<comment type="caution">
    <text evidence="2">The sequence shown here is derived from an EMBL/GenBank/DDBJ whole genome shotgun (WGS) entry which is preliminary data.</text>
</comment>
<protein>
    <recommendedName>
        <fullName evidence="1">DUF4371 domain-containing protein</fullName>
    </recommendedName>
</protein>
<evidence type="ECO:0000313" key="3">
    <source>
        <dbReference type="Proteomes" id="UP000494106"/>
    </source>
</evidence>
<name>A0A8S0Z602_ARCPL</name>
<dbReference type="PANTHER" id="PTHR45749">
    <property type="match status" value="1"/>
</dbReference>
<feature type="domain" description="DUF4371" evidence="1">
    <location>
        <begin position="35"/>
        <end position="187"/>
    </location>
</feature>
<dbReference type="Proteomes" id="UP000494106">
    <property type="component" value="Unassembled WGS sequence"/>
</dbReference>
<dbReference type="Pfam" id="PF14291">
    <property type="entry name" value="DUF4371"/>
    <property type="match status" value="1"/>
</dbReference>
<dbReference type="EMBL" id="CADEBC010000208">
    <property type="protein sequence ID" value="CAB3225866.1"/>
    <property type="molecule type" value="Genomic_DNA"/>
</dbReference>
<dbReference type="InterPro" id="IPR025398">
    <property type="entry name" value="DUF4371"/>
</dbReference>
<proteinExistence type="predicted"/>
<dbReference type="AlphaFoldDB" id="A0A8S0Z602"/>
<keyword evidence="3" id="KW-1185">Reference proteome</keyword>
<reference evidence="2 3" key="1">
    <citation type="submission" date="2020-04" db="EMBL/GenBank/DDBJ databases">
        <authorList>
            <person name="Wallbank WR R."/>
            <person name="Pardo Diaz C."/>
            <person name="Kozak K."/>
            <person name="Martin S."/>
            <person name="Jiggins C."/>
            <person name="Moest M."/>
            <person name="Warren A I."/>
            <person name="Byers J.R.P. K."/>
            <person name="Montejo-Kovacevich G."/>
            <person name="Yen C E."/>
        </authorList>
    </citation>
    <scope>NUCLEOTIDE SEQUENCE [LARGE SCALE GENOMIC DNA]</scope>
</reference>
<dbReference type="OrthoDB" id="10023262at2759"/>
<dbReference type="PANTHER" id="PTHR45749:SF21">
    <property type="entry name" value="DUF4371 DOMAIN-CONTAINING PROTEIN"/>
    <property type="match status" value="1"/>
</dbReference>
<sequence>MNLVALQTGHAKLIEENRNTLQPIVNTIIFCGTHDLPLRGKENDEGVFRDLLKLKIDSGDEILRKHLEKGHKNAQYTSPKIQNEILNICGVLIREKLVDDVKAASAYSILADETADISGKEQLSIGLRYYDQKEKNVKEEFIGFVELQKMDAQTIATEINGFINALNIDVNKCVGQGYDGCATMAGKDGGVQKY</sequence>
<organism evidence="2 3">
    <name type="scientific">Arctia plantaginis</name>
    <name type="common">Wood tiger moth</name>
    <name type="synonym">Phalaena plantaginis</name>
    <dbReference type="NCBI Taxonomy" id="874455"/>
    <lineage>
        <taxon>Eukaryota</taxon>
        <taxon>Metazoa</taxon>
        <taxon>Ecdysozoa</taxon>
        <taxon>Arthropoda</taxon>
        <taxon>Hexapoda</taxon>
        <taxon>Insecta</taxon>
        <taxon>Pterygota</taxon>
        <taxon>Neoptera</taxon>
        <taxon>Endopterygota</taxon>
        <taxon>Lepidoptera</taxon>
        <taxon>Glossata</taxon>
        <taxon>Ditrysia</taxon>
        <taxon>Noctuoidea</taxon>
        <taxon>Erebidae</taxon>
        <taxon>Arctiinae</taxon>
        <taxon>Arctia</taxon>
    </lineage>
</organism>